<feature type="compositionally biased region" description="Polar residues" evidence="1">
    <location>
        <begin position="27"/>
        <end position="46"/>
    </location>
</feature>
<feature type="region of interest" description="Disordered" evidence="1">
    <location>
        <begin position="257"/>
        <end position="281"/>
    </location>
</feature>
<dbReference type="EMBL" id="CAJNNW010026147">
    <property type="protein sequence ID" value="CAE8683025.1"/>
    <property type="molecule type" value="Genomic_DNA"/>
</dbReference>
<feature type="compositionally biased region" description="Polar residues" evidence="1">
    <location>
        <begin position="257"/>
        <end position="268"/>
    </location>
</feature>
<accession>A0A813JQA2</accession>
<name>A0A813JQA2_POLGL</name>
<protein>
    <submittedName>
        <fullName evidence="2">Uncharacterized protein</fullName>
    </submittedName>
</protein>
<dbReference type="Proteomes" id="UP000626109">
    <property type="component" value="Unassembled WGS sequence"/>
</dbReference>
<reference evidence="2" key="1">
    <citation type="submission" date="2021-02" db="EMBL/GenBank/DDBJ databases">
        <authorList>
            <person name="Dougan E. K."/>
            <person name="Rhodes N."/>
            <person name="Thang M."/>
            <person name="Chan C."/>
        </authorList>
    </citation>
    <scope>NUCLEOTIDE SEQUENCE</scope>
</reference>
<evidence type="ECO:0000313" key="3">
    <source>
        <dbReference type="Proteomes" id="UP000626109"/>
    </source>
</evidence>
<evidence type="ECO:0000256" key="1">
    <source>
        <dbReference type="SAM" id="MobiDB-lite"/>
    </source>
</evidence>
<proteinExistence type="predicted"/>
<dbReference type="AlphaFoldDB" id="A0A813JQA2"/>
<feature type="region of interest" description="Disordered" evidence="1">
    <location>
        <begin position="27"/>
        <end position="56"/>
    </location>
</feature>
<gene>
    <name evidence="2" type="ORF">PGLA2088_LOCUS23250</name>
</gene>
<organism evidence="2 3">
    <name type="scientific">Polarella glacialis</name>
    <name type="common">Dinoflagellate</name>
    <dbReference type="NCBI Taxonomy" id="89957"/>
    <lineage>
        <taxon>Eukaryota</taxon>
        <taxon>Sar</taxon>
        <taxon>Alveolata</taxon>
        <taxon>Dinophyceae</taxon>
        <taxon>Suessiales</taxon>
        <taxon>Suessiaceae</taxon>
        <taxon>Polarella</taxon>
    </lineage>
</organism>
<feature type="non-terminal residue" evidence="2">
    <location>
        <position position="281"/>
    </location>
</feature>
<comment type="caution">
    <text evidence="2">The sequence shown here is derived from an EMBL/GenBank/DDBJ whole genome shotgun (WGS) entry which is preliminary data.</text>
</comment>
<sequence length="281" mass="31058">MTTVEANGPDHVDAALAAANFVQSLTSPFSDQLSPSRSVQDVQMETSELRLDPQSEGFFQTPTPSDGLQGRFLQPQFHPPRHPGQELLGVEGEEAAEDEGTQHGWYPPEQFMDDEAEPREGPELKTIQGYREIDVNDCNAMNSTGYGLDEQDAWQYVEAEPHEAYCNRGHGACLERDFYGGYAGGFPGELEATVTGEQLGHLLANAQFGNYLQGTQQLVVEVDEASVAALYAVAGNQPYDFRYADYGQSGQAYADSWASQPVNSQPSWDGQHHQQQQWDYQ</sequence>
<evidence type="ECO:0000313" key="2">
    <source>
        <dbReference type="EMBL" id="CAE8683025.1"/>
    </source>
</evidence>